<feature type="transmembrane region" description="Helical" evidence="1">
    <location>
        <begin position="82"/>
        <end position="104"/>
    </location>
</feature>
<name>A0ABV9HXE0_9FLAO</name>
<dbReference type="NCBIfam" id="TIGR04127">
    <property type="entry name" value="flavo_near_exo"/>
    <property type="match status" value="1"/>
</dbReference>
<evidence type="ECO:0000313" key="2">
    <source>
        <dbReference type="EMBL" id="MFC4634829.1"/>
    </source>
</evidence>
<accession>A0ABV9HXE0</accession>
<feature type="transmembrane region" description="Helical" evidence="1">
    <location>
        <begin position="53"/>
        <end position="75"/>
    </location>
</feature>
<sequence>MRLVLRAFVIFLCFFGFAFIRFRESELFYDPLILFFKSNYQSLSLPDMEMGKLYLHLFLRYLLNTALSLIVLWFIFKERGMIIFAALFYGMVCVILLLVLSVLFKTQEIGEYLPIFYVRRFLIQPILLFMLLPAFYYYRKASNS</sequence>
<comment type="caution">
    <text evidence="2">The sequence shown here is derived from an EMBL/GenBank/DDBJ whole genome shotgun (WGS) entry which is preliminary data.</text>
</comment>
<dbReference type="InterPro" id="IPR026414">
    <property type="entry name" value="ExosoTase_F-assoc_memb"/>
</dbReference>
<gene>
    <name evidence="2" type="ORF">ACFO3O_12980</name>
</gene>
<evidence type="ECO:0000256" key="1">
    <source>
        <dbReference type="SAM" id="Phobius"/>
    </source>
</evidence>
<dbReference type="EMBL" id="JBHSFV010000007">
    <property type="protein sequence ID" value="MFC4634829.1"/>
    <property type="molecule type" value="Genomic_DNA"/>
</dbReference>
<proteinExistence type="predicted"/>
<dbReference type="RefSeq" id="WP_379979466.1">
    <property type="nucleotide sequence ID" value="NZ_JBHSFV010000007.1"/>
</dbReference>
<dbReference type="Proteomes" id="UP001596043">
    <property type="component" value="Unassembled WGS sequence"/>
</dbReference>
<keyword evidence="1" id="KW-1133">Transmembrane helix</keyword>
<reference evidence="3" key="1">
    <citation type="journal article" date="2019" name="Int. J. Syst. Evol. Microbiol.">
        <title>The Global Catalogue of Microorganisms (GCM) 10K type strain sequencing project: providing services to taxonomists for standard genome sequencing and annotation.</title>
        <authorList>
            <consortium name="The Broad Institute Genomics Platform"/>
            <consortium name="The Broad Institute Genome Sequencing Center for Infectious Disease"/>
            <person name="Wu L."/>
            <person name="Ma J."/>
        </authorList>
    </citation>
    <scope>NUCLEOTIDE SEQUENCE [LARGE SCALE GENOMIC DNA]</scope>
    <source>
        <strain evidence="3">YJ-61-S</strain>
    </source>
</reference>
<keyword evidence="1" id="KW-0812">Transmembrane</keyword>
<protein>
    <submittedName>
        <fullName evidence="2">Exosortase F system-associated protein</fullName>
    </submittedName>
</protein>
<feature type="transmembrane region" description="Helical" evidence="1">
    <location>
        <begin position="116"/>
        <end position="138"/>
    </location>
</feature>
<organism evidence="2 3">
    <name type="scientific">Dokdonia ponticola</name>
    <dbReference type="NCBI Taxonomy" id="2041041"/>
    <lineage>
        <taxon>Bacteria</taxon>
        <taxon>Pseudomonadati</taxon>
        <taxon>Bacteroidota</taxon>
        <taxon>Flavobacteriia</taxon>
        <taxon>Flavobacteriales</taxon>
        <taxon>Flavobacteriaceae</taxon>
        <taxon>Dokdonia</taxon>
    </lineage>
</organism>
<evidence type="ECO:0000313" key="3">
    <source>
        <dbReference type="Proteomes" id="UP001596043"/>
    </source>
</evidence>
<keyword evidence="3" id="KW-1185">Reference proteome</keyword>
<keyword evidence="1" id="KW-0472">Membrane</keyword>